<feature type="compositionally biased region" description="Low complexity" evidence="8">
    <location>
        <begin position="920"/>
        <end position="932"/>
    </location>
</feature>
<dbReference type="InterPro" id="IPR007369">
    <property type="entry name" value="Peptidase_A22B_SPP"/>
</dbReference>
<dbReference type="Pfam" id="PF08386">
    <property type="entry name" value="Abhydrolase_4"/>
    <property type="match status" value="1"/>
</dbReference>
<dbReference type="OrthoDB" id="29661at2759"/>
<dbReference type="Proteomes" id="UP001152797">
    <property type="component" value="Unassembled WGS sequence"/>
</dbReference>
<dbReference type="Pfam" id="PF00561">
    <property type="entry name" value="Abhydrolase_1"/>
    <property type="match status" value="1"/>
</dbReference>
<evidence type="ECO:0000256" key="10">
    <source>
        <dbReference type="SAM" id="SignalP"/>
    </source>
</evidence>
<dbReference type="AlphaFoldDB" id="A0A9P1DGI6"/>
<evidence type="ECO:0000256" key="3">
    <source>
        <dbReference type="ARBA" id="ARBA00022692"/>
    </source>
</evidence>
<dbReference type="Pfam" id="PF04258">
    <property type="entry name" value="Peptidase_A22B"/>
    <property type="match status" value="1"/>
</dbReference>
<evidence type="ECO:0000256" key="1">
    <source>
        <dbReference type="ARBA" id="ARBA00004477"/>
    </source>
</evidence>
<feature type="transmembrane region" description="Helical" evidence="9">
    <location>
        <begin position="1108"/>
        <end position="1125"/>
    </location>
</feature>
<keyword evidence="7 9" id="KW-0472">Membrane</keyword>
<keyword evidence="15" id="KW-0645">Protease</keyword>
<keyword evidence="10" id="KW-0732">Signal</keyword>
<feature type="transmembrane region" description="Helical" evidence="9">
    <location>
        <begin position="989"/>
        <end position="1007"/>
    </location>
</feature>
<dbReference type="Gene3D" id="3.40.50.1820">
    <property type="entry name" value="alpha/beta hydrolase"/>
    <property type="match status" value="1"/>
</dbReference>
<feature type="region of interest" description="Disordered" evidence="8">
    <location>
        <begin position="917"/>
        <end position="939"/>
    </location>
</feature>
<feature type="signal peptide" evidence="10">
    <location>
        <begin position="1"/>
        <end position="20"/>
    </location>
</feature>
<dbReference type="EMBL" id="CAMXCT020004635">
    <property type="protein sequence ID" value="CAL1163161.1"/>
    <property type="molecule type" value="Genomic_DNA"/>
</dbReference>
<feature type="transmembrane region" description="Helical" evidence="9">
    <location>
        <begin position="861"/>
        <end position="881"/>
    </location>
</feature>
<organism evidence="13">
    <name type="scientific">Cladocopium goreaui</name>
    <dbReference type="NCBI Taxonomy" id="2562237"/>
    <lineage>
        <taxon>Eukaryota</taxon>
        <taxon>Sar</taxon>
        <taxon>Alveolata</taxon>
        <taxon>Dinophyceae</taxon>
        <taxon>Suessiales</taxon>
        <taxon>Symbiodiniaceae</taxon>
        <taxon>Cladocopium</taxon>
    </lineage>
</organism>
<reference evidence="14" key="2">
    <citation type="submission" date="2024-04" db="EMBL/GenBank/DDBJ databases">
        <authorList>
            <person name="Chen Y."/>
            <person name="Shah S."/>
            <person name="Dougan E. K."/>
            <person name="Thang M."/>
            <person name="Chan C."/>
        </authorList>
    </citation>
    <scope>NUCLEOTIDE SEQUENCE [LARGE SCALE GENOMIC DNA]</scope>
</reference>
<keyword evidence="3 9" id="KW-0812">Transmembrane</keyword>
<gene>
    <name evidence="13" type="ORF">C1SCF055_LOCUS35118</name>
</gene>
<dbReference type="GO" id="GO:0098553">
    <property type="term" value="C:lumenal side of endoplasmic reticulum membrane"/>
    <property type="evidence" value="ECO:0007669"/>
    <property type="project" value="TreeGrafter"/>
</dbReference>
<sequence length="1159" mass="128352">MGAAGCWFCLILGLPGLALATPNCTVCDGSESLSLRQLRGVKTSITTEAWSFKDPNPDLLRWDRIITEAVDSPSGQINRTTYNGWLKVPLVHDTALLQFEMPPFVCLRVRGIASQVQPARNGPILAHCGGPLTGRECAQDMSEVSFLDIDGQHEIISHFDLISIDQRGVLSTQDTYERQGKWGVPPPCPFEESGQALKPFPEVYCDEAAKHNLGSVKQVLEQLVTVGHNQSMEELARTYVLPIYLNRGIPVSVLTEGNESFVRWYYRLVRLEHSLCFEAPRYKIQAPNGRMYNTLQFAGTIDLAYDIDLLRQAIGAERMSLYGVSYGTSVAGVYATVFPQHTHRVVMDGALHPAPDAAVRGESFAFASQSFWDGIVRDCEASVLRNLSQEEVCPAAPEVALKAQKVLHGTNRTEANSLLLLIWAASYYESWAPLAMACIQQFFSGKDVPGCRELKSRKAVNLLQSLQSLRNAPDPGDPGFGSRGSHPDWQHALKDIVRSRNESTPVDRFLFGLPAVVMGTDTAGRLDEEELVTWWKRTKERAPIGIIWALDWMVAMVTWPAYARPVPPVGDASLEPVIIGNLHDPRTAYANAQELRQAFPEGYLVTWQGYGHGLKDSHTSQQGASILREYEKSRAENKLPEYTNAVAKYACISKVFHYLDTGEGIRDGHTCLLPEALNLGSARAVSKARELITWFSQRSFRLKLSQFPIHFGAWAPWLDPLNHMMGHVDKGSSWQKKTRTTVHFAAALWRSPEFFLQEGLAAKESMRHQISSHQFQRRDGNSEVADGPFPPGHPQNPQWIEKVSKHLLDEGFTLKGFQASLHMLVLASVCMFTASKHSVWTFTEPIATSPAAFVLEQEDAYWLPVLGSGSLLGMFLVLKYLSIDWVKTLLQLCIVGSCTVGVTENFEEFCKFISPNQENSKSMSSEASEKSAQPTSPSSNVRTTILKCIIGLGLAVAYVTTKHWILNNIMGLSFCLLGIRHINLSNFRTGVVLLAGLFVYDVFWVFFSKPLFGSNVMVSVAKGIEAPMKLMLPRDFGGRGDFKFSMLGLGDIAVPGLFCALLAKWDAVKMAEGSSHGFTYLNIILLMYILSLVTTIAVMVVFNHAQPALLYICPYLLIGSVAVAFRRGELSELLAFSVPQGEESSKKASGEVDSHKKST</sequence>
<keyword evidence="5" id="KW-0256">Endoplasmic reticulum</keyword>
<protein>
    <submittedName>
        <fullName evidence="15">Minor histocompatibility antigen H13 (Intramembrane protease 1) (IMP-1) (IMPAS-1) (HIMP1) (Presenilin-like protein 3) (Signal peptide peptidase)</fullName>
    </submittedName>
</protein>
<dbReference type="PANTHER" id="PTHR12174:SF23">
    <property type="entry name" value="MINOR HISTOCOMPATIBILITY ANTIGEN H13"/>
    <property type="match status" value="1"/>
</dbReference>
<feature type="region of interest" description="Disordered" evidence="8">
    <location>
        <begin position="1139"/>
        <end position="1159"/>
    </location>
</feature>
<dbReference type="InterPro" id="IPR029058">
    <property type="entry name" value="AB_hydrolase_fold"/>
</dbReference>
<dbReference type="SUPFAM" id="SSF53474">
    <property type="entry name" value="alpha/beta-Hydrolases"/>
    <property type="match status" value="1"/>
</dbReference>
<evidence type="ECO:0000256" key="8">
    <source>
        <dbReference type="SAM" id="MobiDB-lite"/>
    </source>
</evidence>
<feature type="chain" id="PRO_5043271484" evidence="10">
    <location>
        <begin position="21"/>
        <end position="1159"/>
    </location>
</feature>
<evidence type="ECO:0000256" key="2">
    <source>
        <dbReference type="ARBA" id="ARBA00006859"/>
    </source>
</evidence>
<dbReference type="GO" id="GO:0042500">
    <property type="term" value="F:aspartic endopeptidase activity, intramembrane cleaving"/>
    <property type="evidence" value="ECO:0007669"/>
    <property type="project" value="InterPro"/>
</dbReference>
<dbReference type="SMART" id="SM00730">
    <property type="entry name" value="PSN"/>
    <property type="match status" value="1"/>
</dbReference>
<comment type="caution">
    <text evidence="13">The sequence shown here is derived from an EMBL/GenBank/DDBJ whole genome shotgun (WGS) entry which is preliminary data.</text>
</comment>
<dbReference type="GO" id="GO:0006465">
    <property type="term" value="P:signal peptide processing"/>
    <property type="evidence" value="ECO:0007669"/>
    <property type="project" value="TreeGrafter"/>
</dbReference>
<feature type="domain" description="Peptidase S33 tripeptidyl aminopeptidase-like C-terminal" evidence="12">
    <location>
        <begin position="558"/>
        <end position="616"/>
    </location>
</feature>
<feature type="transmembrane region" description="Helical" evidence="9">
    <location>
        <begin position="1077"/>
        <end position="1102"/>
    </location>
</feature>
<evidence type="ECO:0000256" key="9">
    <source>
        <dbReference type="SAM" id="Phobius"/>
    </source>
</evidence>
<evidence type="ECO:0000256" key="5">
    <source>
        <dbReference type="ARBA" id="ARBA00022824"/>
    </source>
</evidence>
<dbReference type="GO" id="GO:0033619">
    <property type="term" value="P:membrane protein proteolysis"/>
    <property type="evidence" value="ECO:0007669"/>
    <property type="project" value="TreeGrafter"/>
</dbReference>
<comment type="similarity">
    <text evidence="2">Belongs to the peptidase A22B family.</text>
</comment>
<evidence type="ECO:0000313" key="15">
    <source>
        <dbReference type="EMBL" id="CAL4797098.1"/>
    </source>
</evidence>
<reference evidence="13" key="1">
    <citation type="submission" date="2022-10" db="EMBL/GenBank/DDBJ databases">
        <authorList>
            <person name="Chen Y."/>
            <person name="Dougan E. K."/>
            <person name="Chan C."/>
            <person name="Rhodes N."/>
            <person name="Thang M."/>
        </authorList>
    </citation>
    <scope>NUCLEOTIDE SEQUENCE</scope>
</reference>
<dbReference type="GO" id="GO:0098554">
    <property type="term" value="C:cytoplasmic side of endoplasmic reticulum membrane"/>
    <property type="evidence" value="ECO:0007669"/>
    <property type="project" value="TreeGrafter"/>
</dbReference>
<evidence type="ECO:0000256" key="4">
    <source>
        <dbReference type="ARBA" id="ARBA00022801"/>
    </source>
</evidence>
<dbReference type="EMBL" id="CAMXCT010004635">
    <property type="protein sequence ID" value="CAI4009786.1"/>
    <property type="molecule type" value="Genomic_DNA"/>
</dbReference>
<dbReference type="InterPro" id="IPR013595">
    <property type="entry name" value="Pept_S33_TAP-like_C"/>
</dbReference>
<evidence type="ECO:0000259" key="11">
    <source>
        <dbReference type="Pfam" id="PF00561"/>
    </source>
</evidence>
<evidence type="ECO:0000313" key="13">
    <source>
        <dbReference type="EMBL" id="CAI4009786.1"/>
    </source>
</evidence>
<feature type="transmembrane region" description="Helical" evidence="9">
    <location>
        <begin position="1044"/>
        <end position="1065"/>
    </location>
</feature>
<evidence type="ECO:0000313" key="14">
    <source>
        <dbReference type="EMBL" id="CAL1163161.1"/>
    </source>
</evidence>
<evidence type="ECO:0000259" key="12">
    <source>
        <dbReference type="Pfam" id="PF08386"/>
    </source>
</evidence>
<keyword evidence="4" id="KW-0378">Hydrolase</keyword>
<dbReference type="EMBL" id="CAMXCT030004635">
    <property type="protein sequence ID" value="CAL4797098.1"/>
    <property type="molecule type" value="Genomic_DNA"/>
</dbReference>
<feature type="domain" description="AB hydrolase-1" evidence="11">
    <location>
        <begin position="299"/>
        <end position="394"/>
    </location>
</feature>
<evidence type="ECO:0000256" key="6">
    <source>
        <dbReference type="ARBA" id="ARBA00022989"/>
    </source>
</evidence>
<dbReference type="PANTHER" id="PTHR12174">
    <property type="entry name" value="SIGNAL PEPTIDE PEPTIDASE"/>
    <property type="match status" value="1"/>
</dbReference>
<name>A0A9P1DGI6_9DINO</name>
<evidence type="ECO:0000256" key="7">
    <source>
        <dbReference type="ARBA" id="ARBA00023136"/>
    </source>
</evidence>
<proteinExistence type="inferred from homology"/>
<feature type="compositionally biased region" description="Basic and acidic residues" evidence="8">
    <location>
        <begin position="1143"/>
        <end position="1159"/>
    </location>
</feature>
<keyword evidence="16" id="KW-1185">Reference proteome</keyword>
<accession>A0A9P1DGI6</accession>
<evidence type="ECO:0000313" key="16">
    <source>
        <dbReference type="Proteomes" id="UP001152797"/>
    </source>
</evidence>
<comment type="subcellular location">
    <subcellularLocation>
        <location evidence="1">Endoplasmic reticulum membrane</location>
        <topology evidence="1">Multi-pass membrane protein</topology>
    </subcellularLocation>
</comment>
<keyword evidence="6 9" id="KW-1133">Transmembrane helix</keyword>
<dbReference type="InterPro" id="IPR000073">
    <property type="entry name" value="AB_hydrolase_1"/>
</dbReference>
<dbReference type="InterPro" id="IPR006639">
    <property type="entry name" value="Preselin/SPP"/>
</dbReference>